<gene>
    <name evidence="9" type="ORF">CHH72_19020</name>
</gene>
<dbReference type="Pfam" id="PF00155">
    <property type="entry name" value="Aminotran_1_2"/>
    <property type="match status" value="1"/>
</dbReference>
<protein>
    <recommendedName>
        <fullName evidence="8">HTH gntR-type domain-containing protein</fullName>
    </recommendedName>
</protein>
<dbReference type="EMBL" id="NPCC01000036">
    <property type="protein sequence ID" value="PAE87275.1"/>
    <property type="molecule type" value="Genomic_DNA"/>
</dbReference>
<dbReference type="PRINTS" id="PR00035">
    <property type="entry name" value="HTHGNTR"/>
</dbReference>
<sequence>MSIISGQSAKIAADIRAKIEAGEWYPTMKLPTQQELAAYYQVNRSTVIAALDRLKARGIIVSIQGKGSFVSNDSGNEEGVVWKELAKWSFYPKNKALVQHLNEWENDATLIQLSKGVLAHELQPKNAIKEALTAMAAQNVGFGYGDGRGDERLRQALSVYLQEKGIQASPDSILIVSGALGGLQLIGTGILQTGSVLFHEPVSYLRSLTFFTSLGIRTSPLDFAANDAEKELAKQSAHALYVNPTHHNPTGMTLDEGARRKLLLLAGKTRTPIIEDDIYGDLSFEEGPKPLKAYDRKGQVLYLGSFSKTVSPGLRIGWLVGPPDIVQKLADLRMQTDYGSSMLSQFVCRHLLETGTYRHHIWTLKEHLRERKNWLLGLLEKYFGELGSCRDVQGGFFIWFTFKKERAPHMQRFVAACHRRGVVLHPGFIYGEERQASIRFSFAFESLENMEKGLLQVRRAYDDQFLGE</sequence>
<dbReference type="SUPFAM" id="SSF53383">
    <property type="entry name" value="PLP-dependent transferases"/>
    <property type="match status" value="1"/>
</dbReference>
<evidence type="ECO:0000259" key="8">
    <source>
        <dbReference type="PROSITE" id="PS50949"/>
    </source>
</evidence>
<name>A0A268NW62_SHOCL</name>
<dbReference type="CDD" id="cd07377">
    <property type="entry name" value="WHTH_GntR"/>
    <property type="match status" value="1"/>
</dbReference>
<dbReference type="GO" id="GO:0008483">
    <property type="term" value="F:transaminase activity"/>
    <property type="evidence" value="ECO:0007669"/>
    <property type="project" value="UniProtKB-KW"/>
</dbReference>
<dbReference type="InterPro" id="IPR015424">
    <property type="entry name" value="PyrdxlP-dep_Trfase"/>
</dbReference>
<dbReference type="Proteomes" id="UP000216207">
    <property type="component" value="Unassembled WGS sequence"/>
</dbReference>
<dbReference type="GO" id="GO:0030170">
    <property type="term" value="F:pyridoxal phosphate binding"/>
    <property type="evidence" value="ECO:0007669"/>
    <property type="project" value="InterPro"/>
</dbReference>
<dbReference type="Gene3D" id="3.40.640.10">
    <property type="entry name" value="Type I PLP-dependent aspartate aminotransferase-like (Major domain)"/>
    <property type="match status" value="1"/>
</dbReference>
<dbReference type="SUPFAM" id="SSF46785">
    <property type="entry name" value="Winged helix' DNA-binding domain"/>
    <property type="match status" value="1"/>
</dbReference>
<evidence type="ECO:0000313" key="9">
    <source>
        <dbReference type="EMBL" id="PAE87275.1"/>
    </source>
</evidence>
<dbReference type="SMART" id="SM00345">
    <property type="entry name" value="HTH_GNTR"/>
    <property type="match status" value="1"/>
</dbReference>
<keyword evidence="6" id="KW-0238">DNA-binding</keyword>
<dbReference type="PROSITE" id="PS50949">
    <property type="entry name" value="HTH_GNTR"/>
    <property type="match status" value="1"/>
</dbReference>
<evidence type="ECO:0000256" key="3">
    <source>
        <dbReference type="ARBA" id="ARBA00022576"/>
    </source>
</evidence>
<comment type="caution">
    <text evidence="9">The sequence shown here is derived from an EMBL/GenBank/DDBJ whole genome shotgun (WGS) entry which is preliminary data.</text>
</comment>
<keyword evidence="3" id="KW-0808">Transferase</keyword>
<dbReference type="CDD" id="cd00609">
    <property type="entry name" value="AAT_like"/>
    <property type="match status" value="1"/>
</dbReference>
<dbReference type="AlphaFoldDB" id="A0A268NW62"/>
<dbReference type="InterPro" id="IPR036388">
    <property type="entry name" value="WH-like_DNA-bd_sf"/>
</dbReference>
<evidence type="ECO:0000256" key="2">
    <source>
        <dbReference type="ARBA" id="ARBA00005384"/>
    </source>
</evidence>
<keyword evidence="5" id="KW-0805">Transcription regulation</keyword>
<dbReference type="InterPro" id="IPR004839">
    <property type="entry name" value="Aminotransferase_I/II_large"/>
</dbReference>
<evidence type="ECO:0000256" key="6">
    <source>
        <dbReference type="ARBA" id="ARBA00023125"/>
    </source>
</evidence>
<dbReference type="RefSeq" id="WP_095327224.1">
    <property type="nucleotide sequence ID" value="NZ_NPCC01000036.1"/>
</dbReference>
<evidence type="ECO:0000256" key="5">
    <source>
        <dbReference type="ARBA" id="ARBA00023015"/>
    </source>
</evidence>
<dbReference type="PANTHER" id="PTHR46577:SF2">
    <property type="entry name" value="TRANSCRIPTIONAL REGULATORY PROTEIN"/>
    <property type="match status" value="1"/>
</dbReference>
<dbReference type="InterPro" id="IPR000524">
    <property type="entry name" value="Tscrpt_reg_HTH_GntR"/>
</dbReference>
<reference evidence="9 10" key="1">
    <citation type="submission" date="2017-07" db="EMBL/GenBank/DDBJ databases">
        <title>Isolation and whole genome analysis of endospore-forming bacteria from heroin.</title>
        <authorList>
            <person name="Kalinowski J."/>
            <person name="Ahrens B."/>
            <person name="Al-Dilaimi A."/>
            <person name="Winkler A."/>
            <person name="Wibberg D."/>
            <person name="Schleenbecker U."/>
            <person name="Ruckert C."/>
            <person name="Wolfel R."/>
            <person name="Grass G."/>
        </authorList>
    </citation>
    <scope>NUCLEOTIDE SEQUENCE [LARGE SCALE GENOMIC DNA]</scope>
    <source>
        <strain evidence="9 10">7539</strain>
    </source>
</reference>
<keyword evidence="7" id="KW-0804">Transcription</keyword>
<dbReference type="Pfam" id="PF00392">
    <property type="entry name" value="GntR"/>
    <property type="match status" value="1"/>
</dbReference>
<dbReference type="InterPro" id="IPR051446">
    <property type="entry name" value="HTH_trans_reg/aminotransferase"/>
</dbReference>
<accession>A0A268NW62</accession>
<keyword evidence="3" id="KW-0032">Aminotransferase</keyword>
<dbReference type="InterPro" id="IPR015421">
    <property type="entry name" value="PyrdxlP-dep_Trfase_major"/>
</dbReference>
<dbReference type="GO" id="GO:0003677">
    <property type="term" value="F:DNA binding"/>
    <property type="evidence" value="ECO:0007669"/>
    <property type="project" value="UniProtKB-KW"/>
</dbReference>
<evidence type="ECO:0000313" key="10">
    <source>
        <dbReference type="Proteomes" id="UP000216207"/>
    </source>
</evidence>
<evidence type="ECO:0000256" key="1">
    <source>
        <dbReference type="ARBA" id="ARBA00001933"/>
    </source>
</evidence>
<proteinExistence type="inferred from homology"/>
<organism evidence="9 10">
    <name type="scientific">Shouchella clausii</name>
    <name type="common">Alkalihalobacillus clausii</name>
    <dbReference type="NCBI Taxonomy" id="79880"/>
    <lineage>
        <taxon>Bacteria</taxon>
        <taxon>Bacillati</taxon>
        <taxon>Bacillota</taxon>
        <taxon>Bacilli</taxon>
        <taxon>Bacillales</taxon>
        <taxon>Bacillaceae</taxon>
        <taxon>Shouchella</taxon>
    </lineage>
</organism>
<dbReference type="GO" id="GO:0003700">
    <property type="term" value="F:DNA-binding transcription factor activity"/>
    <property type="evidence" value="ECO:0007669"/>
    <property type="project" value="InterPro"/>
</dbReference>
<comment type="cofactor">
    <cofactor evidence="1">
        <name>pyridoxal 5'-phosphate</name>
        <dbReference type="ChEBI" id="CHEBI:597326"/>
    </cofactor>
</comment>
<keyword evidence="4" id="KW-0663">Pyridoxal phosphate</keyword>
<dbReference type="InterPro" id="IPR036390">
    <property type="entry name" value="WH_DNA-bd_sf"/>
</dbReference>
<evidence type="ECO:0000256" key="4">
    <source>
        <dbReference type="ARBA" id="ARBA00022898"/>
    </source>
</evidence>
<evidence type="ECO:0000256" key="7">
    <source>
        <dbReference type="ARBA" id="ARBA00023163"/>
    </source>
</evidence>
<comment type="similarity">
    <text evidence="2">In the C-terminal section; belongs to the class-I pyridoxal-phosphate-dependent aminotransferase family.</text>
</comment>
<dbReference type="Gene3D" id="1.10.10.10">
    <property type="entry name" value="Winged helix-like DNA-binding domain superfamily/Winged helix DNA-binding domain"/>
    <property type="match status" value="1"/>
</dbReference>
<feature type="domain" description="HTH gntR-type" evidence="8">
    <location>
        <begin position="5"/>
        <end position="73"/>
    </location>
</feature>
<dbReference type="PANTHER" id="PTHR46577">
    <property type="entry name" value="HTH-TYPE TRANSCRIPTIONAL REGULATORY PROTEIN GABR"/>
    <property type="match status" value="1"/>
</dbReference>